<keyword evidence="2" id="KW-1185">Reference proteome</keyword>
<accession>A0ABV3A8C1</accession>
<dbReference type="RefSeq" id="WP_267885027.1">
    <property type="nucleotide sequence ID" value="NZ_JBFAEG010000009.1"/>
</dbReference>
<reference evidence="1 2" key="1">
    <citation type="submission" date="2024-06" db="EMBL/GenBank/DDBJ databases">
        <title>The Natural Products Discovery Center: Release of the First 8490 Sequenced Strains for Exploring Actinobacteria Biosynthetic Diversity.</title>
        <authorList>
            <person name="Kalkreuter E."/>
            <person name="Kautsar S.A."/>
            <person name="Yang D."/>
            <person name="Bader C.D."/>
            <person name="Teijaro C.N."/>
            <person name="Fluegel L."/>
            <person name="Davis C.M."/>
            <person name="Simpson J.R."/>
            <person name="Lauterbach L."/>
            <person name="Steele A.D."/>
            <person name="Gui C."/>
            <person name="Meng S."/>
            <person name="Li G."/>
            <person name="Viehrig K."/>
            <person name="Ye F."/>
            <person name="Su P."/>
            <person name="Kiefer A.F."/>
            <person name="Nichols A."/>
            <person name="Cepeda A.J."/>
            <person name="Yan W."/>
            <person name="Fan B."/>
            <person name="Jiang Y."/>
            <person name="Adhikari A."/>
            <person name="Zheng C.-J."/>
            <person name="Schuster L."/>
            <person name="Cowan T.M."/>
            <person name="Smanski M.J."/>
            <person name="Chevrette M.G."/>
            <person name="De Carvalho L.P.S."/>
            <person name="Shen B."/>
        </authorList>
    </citation>
    <scope>NUCLEOTIDE SEQUENCE [LARGE SCALE GENOMIC DNA]</scope>
    <source>
        <strain evidence="1 2">NPDC020594</strain>
    </source>
</reference>
<sequence>MLERISGWGWTEDLKPAADAPVWAMDAFRDRFLRAYGPRPG</sequence>
<gene>
    <name evidence="1" type="ORF">AB0H04_14895</name>
</gene>
<dbReference type="EMBL" id="JBFAEG010000009">
    <property type="protein sequence ID" value="MEU5708144.1"/>
    <property type="molecule type" value="Genomic_DNA"/>
</dbReference>
<evidence type="ECO:0000313" key="1">
    <source>
        <dbReference type="EMBL" id="MEU5708144.1"/>
    </source>
</evidence>
<organism evidence="1 2">
    <name type="scientific">Streptomyces flaveolus</name>
    <dbReference type="NCBI Taxonomy" id="67297"/>
    <lineage>
        <taxon>Bacteria</taxon>
        <taxon>Bacillati</taxon>
        <taxon>Actinomycetota</taxon>
        <taxon>Actinomycetes</taxon>
        <taxon>Kitasatosporales</taxon>
        <taxon>Streptomycetaceae</taxon>
        <taxon>Streptomyces</taxon>
    </lineage>
</organism>
<protein>
    <submittedName>
        <fullName evidence="1">Uncharacterized protein</fullName>
    </submittedName>
</protein>
<name>A0ABV3A8C1_9ACTN</name>
<evidence type="ECO:0000313" key="2">
    <source>
        <dbReference type="Proteomes" id="UP001551011"/>
    </source>
</evidence>
<comment type="caution">
    <text evidence="1">The sequence shown here is derived from an EMBL/GenBank/DDBJ whole genome shotgun (WGS) entry which is preliminary data.</text>
</comment>
<dbReference type="Proteomes" id="UP001551011">
    <property type="component" value="Unassembled WGS sequence"/>
</dbReference>
<proteinExistence type="predicted"/>